<dbReference type="AlphaFoldDB" id="M8BPT1"/>
<organism evidence="1">
    <name type="scientific">Aegilops tauschii</name>
    <name type="common">Tausch's goatgrass</name>
    <name type="synonym">Aegilops squarrosa</name>
    <dbReference type="NCBI Taxonomy" id="37682"/>
    <lineage>
        <taxon>Eukaryota</taxon>
        <taxon>Viridiplantae</taxon>
        <taxon>Streptophyta</taxon>
        <taxon>Embryophyta</taxon>
        <taxon>Tracheophyta</taxon>
        <taxon>Spermatophyta</taxon>
        <taxon>Magnoliopsida</taxon>
        <taxon>Liliopsida</taxon>
        <taxon>Poales</taxon>
        <taxon>Poaceae</taxon>
        <taxon>BOP clade</taxon>
        <taxon>Pooideae</taxon>
        <taxon>Triticodae</taxon>
        <taxon>Triticeae</taxon>
        <taxon>Triticinae</taxon>
        <taxon>Aegilops</taxon>
    </lineage>
</organism>
<protein>
    <submittedName>
        <fullName evidence="1">Uncharacterized protein</fullName>
    </submittedName>
</protein>
<accession>M8BPT1</accession>
<reference evidence="1" key="1">
    <citation type="submission" date="2015-06" db="UniProtKB">
        <authorList>
            <consortium name="EnsemblPlants"/>
        </authorList>
    </citation>
    <scope>IDENTIFICATION</scope>
</reference>
<proteinExistence type="predicted"/>
<sequence>MGNPCGGLDEQIEQLLQCKPLVEHEVPLVSPPPGCSESWVLDFVCFWGGFGLPKISFKLRHYGRLAFSSAIARGSNIWPPLHEKIQ</sequence>
<dbReference type="EnsemblPlants" id="EMT23979">
    <property type="protein sequence ID" value="EMT23979"/>
    <property type="gene ID" value="F775_24771"/>
</dbReference>
<evidence type="ECO:0000313" key="1">
    <source>
        <dbReference type="EnsemblPlants" id="EMT23979"/>
    </source>
</evidence>
<name>M8BPT1_AEGTA</name>